<organism evidence="1 2">
    <name type="scientific">Paramecium sonneborni</name>
    <dbReference type="NCBI Taxonomy" id="65129"/>
    <lineage>
        <taxon>Eukaryota</taxon>
        <taxon>Sar</taxon>
        <taxon>Alveolata</taxon>
        <taxon>Ciliophora</taxon>
        <taxon>Intramacronucleata</taxon>
        <taxon>Oligohymenophorea</taxon>
        <taxon>Peniculida</taxon>
        <taxon>Parameciidae</taxon>
        <taxon>Paramecium</taxon>
    </lineage>
</organism>
<dbReference type="AlphaFoldDB" id="A0A8S1QGH3"/>
<name>A0A8S1QGH3_9CILI</name>
<protein>
    <submittedName>
        <fullName evidence="1">Uncharacterized protein</fullName>
    </submittedName>
</protein>
<gene>
    <name evidence="1" type="ORF">PSON_ATCC_30995.1.T1060166</name>
</gene>
<keyword evidence="2" id="KW-1185">Reference proteome</keyword>
<proteinExistence type="predicted"/>
<dbReference type="Proteomes" id="UP000692954">
    <property type="component" value="Unassembled WGS sequence"/>
</dbReference>
<evidence type="ECO:0000313" key="1">
    <source>
        <dbReference type="EMBL" id="CAD8114733.1"/>
    </source>
</evidence>
<reference evidence="1" key="1">
    <citation type="submission" date="2021-01" db="EMBL/GenBank/DDBJ databases">
        <authorList>
            <consortium name="Genoscope - CEA"/>
            <person name="William W."/>
        </authorList>
    </citation>
    <scope>NUCLEOTIDE SEQUENCE</scope>
</reference>
<accession>A0A8S1QGH3</accession>
<dbReference type="EMBL" id="CAJJDN010000106">
    <property type="protein sequence ID" value="CAD8114733.1"/>
    <property type="molecule type" value="Genomic_DNA"/>
</dbReference>
<comment type="caution">
    <text evidence="1">The sequence shown here is derived from an EMBL/GenBank/DDBJ whole genome shotgun (WGS) entry which is preliminary data.</text>
</comment>
<evidence type="ECO:0000313" key="2">
    <source>
        <dbReference type="Proteomes" id="UP000692954"/>
    </source>
</evidence>
<sequence>MGTCSQCTTKYEIIESETFKKYESVDKKLLELNQISKTTIFEKKSSNQKRDNDQLINKVFEDSIEISEVNQEKDEVLWIHESLKRGKRKYSFQQQMKRLNHEDKKVTKNQKIIHVTDPNLAQNFSNSSSSMSQFCDLSKHLKMCEKQNIQSNDSKSIKSILKKRKKRNSESKSVHFACNTESSQSQLKSRSCSHSKKKKKKRKIQFIDNYQF</sequence>
<dbReference type="OrthoDB" id="306196at2759"/>